<evidence type="ECO:0000313" key="12">
    <source>
        <dbReference type="EMBL" id="PWW02660.1"/>
    </source>
</evidence>
<evidence type="ECO:0000256" key="7">
    <source>
        <dbReference type="ARBA" id="ARBA00022692"/>
    </source>
</evidence>
<evidence type="ECO:0000256" key="8">
    <source>
        <dbReference type="ARBA" id="ARBA00022989"/>
    </source>
</evidence>
<dbReference type="RefSeq" id="WP_051691403.1">
    <property type="nucleotide sequence ID" value="NZ_QGTS01000018.1"/>
</dbReference>
<keyword evidence="6 10" id="KW-0997">Cell inner membrane</keyword>
<reference evidence="12 13" key="1">
    <citation type="submission" date="2018-05" db="EMBL/GenBank/DDBJ databases">
        <title>Genomic Encyclopedia of Type Strains, Phase IV (KMG-IV): sequencing the most valuable type-strain genomes for metagenomic binning, comparative biology and taxonomic classification.</title>
        <authorList>
            <person name="Goeker M."/>
        </authorList>
    </citation>
    <scope>NUCLEOTIDE SEQUENCE [LARGE SCALE GENOMIC DNA]</scope>
    <source>
        <strain evidence="12 13">DSM 19579</strain>
    </source>
</reference>
<comment type="subcellular location">
    <subcellularLocation>
        <location evidence="2 10">Cell inner membrane</location>
        <topology evidence="2 10">Single-pass membrane protein</topology>
    </subcellularLocation>
</comment>
<evidence type="ECO:0000313" key="13">
    <source>
        <dbReference type="Proteomes" id="UP000246744"/>
    </source>
</evidence>
<comment type="function">
    <text evidence="1">Component of the type II secretion system required for the energy-dependent secretion of extracellular factors such as proteases and toxins from the periplasm. Part of the pseudopilus tip complex that is critical for the recognition and binding of secretion substrates.</text>
</comment>
<dbReference type="NCBIfam" id="TIGR01707">
    <property type="entry name" value="gspI"/>
    <property type="match status" value="1"/>
</dbReference>
<dbReference type="GO" id="GO:0005886">
    <property type="term" value="C:plasma membrane"/>
    <property type="evidence" value="ECO:0007669"/>
    <property type="project" value="UniProtKB-SubCell"/>
</dbReference>
<sequence length="119" mass="13092">MKCRGMTLLEVMLALVILSVAGLALMRSGAEQNRHLQHMEQRQLALWVAENQAVRLRLAKSITAGSEHTLATEMAGRPFIITWSATATSSPNVVSLHLRVRSPGPSQPLLYDMSFLHSS</sequence>
<comment type="subunit">
    <text evidence="10">Type II secretion is composed of four main components: the outer membrane complex, the inner membrane complex, the cytoplasmic secretion ATPase and the periplasm-spanning pseudopilus.</text>
</comment>
<dbReference type="InterPro" id="IPR010052">
    <property type="entry name" value="T2SS_protein-GspI"/>
</dbReference>
<comment type="PTM">
    <text evidence="10">Cleaved by prepilin peptidase.</text>
</comment>
<dbReference type="Pfam" id="PF07963">
    <property type="entry name" value="N_methyl"/>
    <property type="match status" value="1"/>
</dbReference>
<name>A0A317PUI6_9ENTR</name>
<evidence type="ECO:0000256" key="6">
    <source>
        <dbReference type="ARBA" id="ARBA00022519"/>
    </source>
</evidence>
<dbReference type="AlphaFoldDB" id="A0A317PUI6"/>
<evidence type="ECO:0000256" key="10">
    <source>
        <dbReference type="RuleBase" id="RU368030"/>
    </source>
</evidence>
<dbReference type="InterPro" id="IPR003413">
    <property type="entry name" value="T2SS_GspI_C"/>
</dbReference>
<evidence type="ECO:0000256" key="2">
    <source>
        <dbReference type="ARBA" id="ARBA00004377"/>
    </source>
</evidence>
<dbReference type="GO" id="GO:0015628">
    <property type="term" value="P:protein secretion by the type II secretion system"/>
    <property type="evidence" value="ECO:0007669"/>
    <property type="project" value="UniProtKB-UniRule"/>
</dbReference>
<accession>A0A317PUI6</accession>
<evidence type="ECO:0000256" key="4">
    <source>
        <dbReference type="ARBA" id="ARBA00022475"/>
    </source>
</evidence>
<dbReference type="OrthoDB" id="6433322at2"/>
<proteinExistence type="inferred from homology"/>
<keyword evidence="4" id="KW-1003">Cell membrane</keyword>
<dbReference type="Proteomes" id="UP000246744">
    <property type="component" value="Unassembled WGS sequence"/>
</dbReference>
<evidence type="ECO:0000256" key="1">
    <source>
        <dbReference type="ARBA" id="ARBA00003161"/>
    </source>
</evidence>
<dbReference type="InterPro" id="IPR045584">
    <property type="entry name" value="Pilin-like"/>
</dbReference>
<keyword evidence="13" id="KW-1185">Reference proteome</keyword>
<keyword evidence="8" id="KW-1133">Transmembrane helix</keyword>
<dbReference type="GO" id="GO:0015627">
    <property type="term" value="C:type II protein secretion system complex"/>
    <property type="evidence" value="ECO:0007669"/>
    <property type="project" value="UniProtKB-UniRule"/>
</dbReference>
<comment type="caution">
    <text evidence="12">The sequence shown here is derived from an EMBL/GenBank/DDBJ whole genome shotgun (WGS) entry which is preliminary data.</text>
</comment>
<dbReference type="PANTHER" id="PTHR38779">
    <property type="entry name" value="TYPE II SECRETION SYSTEM PROTEIN I-RELATED"/>
    <property type="match status" value="1"/>
</dbReference>
<organism evidence="12 13">
    <name type="scientific">Mangrovibacter plantisponsor</name>
    <dbReference type="NCBI Taxonomy" id="451513"/>
    <lineage>
        <taxon>Bacteria</taxon>
        <taxon>Pseudomonadati</taxon>
        <taxon>Pseudomonadota</taxon>
        <taxon>Gammaproteobacteria</taxon>
        <taxon>Enterobacterales</taxon>
        <taxon>Enterobacteriaceae</taxon>
        <taxon>Mangrovibacter</taxon>
    </lineage>
</organism>
<gene>
    <name evidence="12" type="ORF">DES37_11814</name>
</gene>
<comment type="similarity">
    <text evidence="3 10">Belongs to the GSP I family.</text>
</comment>
<dbReference type="Gene3D" id="3.30.1300.30">
    <property type="entry name" value="GSPII I/J protein-like"/>
    <property type="match status" value="1"/>
</dbReference>
<evidence type="ECO:0000256" key="5">
    <source>
        <dbReference type="ARBA" id="ARBA00022481"/>
    </source>
</evidence>
<evidence type="ECO:0000256" key="3">
    <source>
        <dbReference type="ARBA" id="ARBA00008358"/>
    </source>
</evidence>
<dbReference type="NCBIfam" id="TIGR02532">
    <property type="entry name" value="IV_pilin_GFxxxE"/>
    <property type="match status" value="1"/>
</dbReference>
<protein>
    <recommendedName>
        <fullName evidence="10">Type II secretion system protein I</fullName>
        <shortName evidence="10">T2SS minor pseudopilin I</shortName>
    </recommendedName>
</protein>
<evidence type="ECO:0000256" key="9">
    <source>
        <dbReference type="ARBA" id="ARBA00023136"/>
    </source>
</evidence>
<dbReference type="InterPro" id="IPR012902">
    <property type="entry name" value="N_methyl_site"/>
</dbReference>
<keyword evidence="7" id="KW-0812">Transmembrane</keyword>
<keyword evidence="9" id="KW-0472">Membrane</keyword>
<dbReference type="PROSITE" id="PS00409">
    <property type="entry name" value="PROKAR_NTER_METHYL"/>
    <property type="match status" value="1"/>
</dbReference>
<dbReference type="Pfam" id="PF02501">
    <property type="entry name" value="T2SSI"/>
    <property type="match status" value="1"/>
</dbReference>
<feature type="domain" description="Type II secretion system protein GspI C-terminal" evidence="11">
    <location>
        <begin position="39"/>
        <end position="109"/>
    </location>
</feature>
<dbReference type="EMBL" id="QGTS01000018">
    <property type="protein sequence ID" value="PWW02660.1"/>
    <property type="molecule type" value="Genomic_DNA"/>
</dbReference>
<dbReference type="PANTHER" id="PTHR38779:SF2">
    <property type="entry name" value="TYPE II SECRETION SYSTEM PROTEIN I-RELATED"/>
    <property type="match status" value="1"/>
</dbReference>
<keyword evidence="5 10" id="KW-0488">Methylation</keyword>
<evidence type="ECO:0000259" key="11">
    <source>
        <dbReference type="Pfam" id="PF02501"/>
    </source>
</evidence>
<dbReference type="SUPFAM" id="SSF54523">
    <property type="entry name" value="Pili subunits"/>
    <property type="match status" value="1"/>
</dbReference>